<dbReference type="EMBL" id="LAZR01003872">
    <property type="protein sequence ID" value="KKN13900.1"/>
    <property type="molecule type" value="Genomic_DNA"/>
</dbReference>
<accession>A0A0F9N2W9</accession>
<dbReference type="SUPFAM" id="SSF52540">
    <property type="entry name" value="P-loop containing nucleoside triphosphate hydrolases"/>
    <property type="match status" value="1"/>
</dbReference>
<protein>
    <recommendedName>
        <fullName evidence="2">Sulfotransferase domain-containing protein</fullName>
    </recommendedName>
</protein>
<gene>
    <name evidence="1" type="ORF">LCGC14_1001690</name>
</gene>
<name>A0A0F9N2W9_9ZZZZ</name>
<dbReference type="InterPro" id="IPR027417">
    <property type="entry name" value="P-loop_NTPase"/>
</dbReference>
<dbReference type="Gene3D" id="3.40.50.300">
    <property type="entry name" value="P-loop containing nucleotide triphosphate hydrolases"/>
    <property type="match status" value="1"/>
</dbReference>
<evidence type="ECO:0000313" key="1">
    <source>
        <dbReference type="EMBL" id="KKN13900.1"/>
    </source>
</evidence>
<comment type="caution">
    <text evidence="1">The sequence shown here is derived from an EMBL/GenBank/DDBJ whole genome shotgun (WGS) entry which is preliminary data.</text>
</comment>
<evidence type="ECO:0008006" key="2">
    <source>
        <dbReference type="Google" id="ProtNLM"/>
    </source>
</evidence>
<organism evidence="1">
    <name type="scientific">marine sediment metagenome</name>
    <dbReference type="NCBI Taxonomy" id="412755"/>
    <lineage>
        <taxon>unclassified sequences</taxon>
        <taxon>metagenomes</taxon>
        <taxon>ecological metagenomes</taxon>
    </lineage>
</organism>
<proteinExistence type="predicted"/>
<sequence length="193" mass="22890">MKRILITGCPRGATKYIYVLLRTLGHSVLFEKMGTRFTVSWKHIKSGYFENPCPENNIECNFDRIIHQVRHPLKVIASMTTLWVMSMNYIGKFVVLPDEIINRNNTVKNCMVAWIGWNKIIEQKADWRYRIEELPEVYEEWCKQLEIPITPMPKIGEVNTRKHLNLSWEDLEKIDKQLAEEIKLMARKYGYKT</sequence>
<reference evidence="1" key="1">
    <citation type="journal article" date="2015" name="Nature">
        <title>Complex archaea that bridge the gap between prokaryotes and eukaryotes.</title>
        <authorList>
            <person name="Spang A."/>
            <person name="Saw J.H."/>
            <person name="Jorgensen S.L."/>
            <person name="Zaremba-Niedzwiedzka K."/>
            <person name="Martijn J."/>
            <person name="Lind A.E."/>
            <person name="van Eijk R."/>
            <person name="Schleper C."/>
            <person name="Guy L."/>
            <person name="Ettema T.J."/>
        </authorList>
    </citation>
    <scope>NUCLEOTIDE SEQUENCE</scope>
</reference>
<dbReference type="AlphaFoldDB" id="A0A0F9N2W9"/>